<sequence length="253" mass="29224">MLEGSCIMVLPTQLQANDSARTFEAFVDQWFIDKEHYLQDLLGLIARNAGRDNEVDEVQCKGLIDRVIRHYGQYFEANARIIVDNVFLVLMPTWFSSFERAYLWMGGFRPGLAYRLVINNVLDLSEEQSWRMNTLMAEIKEEEKEITDEFDKVQEVMATPTMLELLRHGGRMRNGAGHNMELLVDQLKSALGALAECADFLRMKTGIMLMEILKSGQSIRFLAAAMQLQLRLRRWGMMRDAEIQTNMFETRPS</sequence>
<evidence type="ECO:0000259" key="2">
    <source>
        <dbReference type="PROSITE" id="PS51806"/>
    </source>
</evidence>
<dbReference type="AlphaFoldDB" id="A0AAW2TDT9"/>
<dbReference type="EMBL" id="JACGWJ010000008">
    <property type="protein sequence ID" value="KAL0402920.1"/>
    <property type="molecule type" value="Genomic_DNA"/>
</dbReference>
<organism evidence="3">
    <name type="scientific">Sesamum radiatum</name>
    <name type="common">Black benniseed</name>
    <dbReference type="NCBI Taxonomy" id="300843"/>
    <lineage>
        <taxon>Eukaryota</taxon>
        <taxon>Viridiplantae</taxon>
        <taxon>Streptophyta</taxon>
        <taxon>Embryophyta</taxon>
        <taxon>Tracheophyta</taxon>
        <taxon>Spermatophyta</taxon>
        <taxon>Magnoliopsida</taxon>
        <taxon>eudicotyledons</taxon>
        <taxon>Gunneridae</taxon>
        <taxon>Pentapetalae</taxon>
        <taxon>asterids</taxon>
        <taxon>lamiids</taxon>
        <taxon>Lamiales</taxon>
        <taxon>Pedaliaceae</taxon>
        <taxon>Sesamum</taxon>
    </lineage>
</organism>
<feature type="domain" description="DOG1" evidence="2">
    <location>
        <begin position="20"/>
        <end position="242"/>
    </location>
</feature>
<gene>
    <name evidence="3" type="ORF">Sradi_1932800</name>
</gene>
<dbReference type="GO" id="GO:0006351">
    <property type="term" value="P:DNA-templated transcription"/>
    <property type="evidence" value="ECO:0007669"/>
    <property type="project" value="InterPro"/>
</dbReference>
<dbReference type="PANTHER" id="PTHR46354">
    <property type="entry name" value="DOG1 DOMAIN-CONTAINING PROTEIN"/>
    <property type="match status" value="1"/>
</dbReference>
<feature type="coiled-coil region" evidence="1">
    <location>
        <begin position="125"/>
        <end position="156"/>
    </location>
</feature>
<dbReference type="PROSITE" id="PS51806">
    <property type="entry name" value="DOG1"/>
    <property type="match status" value="1"/>
</dbReference>
<dbReference type="InterPro" id="IPR051886">
    <property type="entry name" value="Seed_Dev/Stress_Resp_Reg"/>
</dbReference>
<reference evidence="3" key="2">
    <citation type="journal article" date="2024" name="Plant">
        <title>Genomic evolution and insights into agronomic trait innovations of Sesamum species.</title>
        <authorList>
            <person name="Miao H."/>
            <person name="Wang L."/>
            <person name="Qu L."/>
            <person name="Liu H."/>
            <person name="Sun Y."/>
            <person name="Le M."/>
            <person name="Wang Q."/>
            <person name="Wei S."/>
            <person name="Zheng Y."/>
            <person name="Lin W."/>
            <person name="Duan Y."/>
            <person name="Cao H."/>
            <person name="Xiong S."/>
            <person name="Wang X."/>
            <person name="Wei L."/>
            <person name="Li C."/>
            <person name="Ma Q."/>
            <person name="Ju M."/>
            <person name="Zhao R."/>
            <person name="Li G."/>
            <person name="Mu C."/>
            <person name="Tian Q."/>
            <person name="Mei H."/>
            <person name="Zhang T."/>
            <person name="Gao T."/>
            <person name="Zhang H."/>
        </authorList>
    </citation>
    <scope>NUCLEOTIDE SEQUENCE</scope>
    <source>
        <strain evidence="3">G02</strain>
    </source>
</reference>
<protein>
    <submittedName>
        <fullName evidence="3">Protein ZW2</fullName>
    </submittedName>
</protein>
<name>A0AAW2TDT9_SESRA</name>
<dbReference type="Pfam" id="PF14144">
    <property type="entry name" value="DOG1"/>
    <property type="match status" value="1"/>
</dbReference>
<keyword evidence="1" id="KW-0175">Coiled coil</keyword>
<evidence type="ECO:0000313" key="3">
    <source>
        <dbReference type="EMBL" id="KAL0402920.1"/>
    </source>
</evidence>
<evidence type="ECO:0000256" key="1">
    <source>
        <dbReference type="SAM" id="Coils"/>
    </source>
</evidence>
<dbReference type="PANTHER" id="PTHR46354:SF13">
    <property type="entry name" value="PROTEIN DOG1-LIKE 4"/>
    <property type="match status" value="1"/>
</dbReference>
<reference evidence="3" key="1">
    <citation type="submission" date="2020-06" db="EMBL/GenBank/DDBJ databases">
        <authorList>
            <person name="Li T."/>
            <person name="Hu X."/>
            <person name="Zhang T."/>
            <person name="Song X."/>
            <person name="Zhang H."/>
            <person name="Dai N."/>
            <person name="Sheng W."/>
            <person name="Hou X."/>
            <person name="Wei L."/>
        </authorList>
    </citation>
    <scope>NUCLEOTIDE SEQUENCE</scope>
    <source>
        <strain evidence="3">G02</strain>
        <tissue evidence="3">Leaf</tissue>
    </source>
</reference>
<proteinExistence type="predicted"/>
<dbReference type="GO" id="GO:0043565">
    <property type="term" value="F:sequence-specific DNA binding"/>
    <property type="evidence" value="ECO:0007669"/>
    <property type="project" value="InterPro"/>
</dbReference>
<dbReference type="InterPro" id="IPR025422">
    <property type="entry name" value="TGA_domain"/>
</dbReference>
<comment type="caution">
    <text evidence="3">The sequence shown here is derived from an EMBL/GenBank/DDBJ whole genome shotgun (WGS) entry which is preliminary data.</text>
</comment>
<accession>A0AAW2TDT9</accession>